<dbReference type="InterPro" id="IPR050745">
    <property type="entry name" value="Multifunctional_regulatory"/>
</dbReference>
<keyword evidence="1" id="KW-0677">Repeat</keyword>
<dbReference type="AlphaFoldDB" id="A0A366SD28"/>
<dbReference type="EMBL" id="QKXC01000014">
    <property type="protein sequence ID" value="RBR26630.1"/>
    <property type="molecule type" value="Genomic_DNA"/>
</dbReference>
<evidence type="ECO:0000256" key="3">
    <source>
        <dbReference type="PROSITE-ProRule" id="PRU00023"/>
    </source>
</evidence>
<evidence type="ECO:0008006" key="7">
    <source>
        <dbReference type="Google" id="ProtNLM"/>
    </source>
</evidence>
<reference evidence="5 6" key="1">
    <citation type="submission" date="2018-06" db="EMBL/GenBank/DDBJ databases">
        <title>Fusarium incarnatum-equiseti species complex species 28.</title>
        <authorList>
            <person name="Gardiner D.M."/>
        </authorList>
    </citation>
    <scope>NUCLEOTIDE SEQUENCE [LARGE SCALE GENOMIC DNA]</scope>
    <source>
        <strain evidence="5 6">FIESC_28</strain>
    </source>
</reference>
<feature type="compositionally biased region" description="Acidic residues" evidence="4">
    <location>
        <begin position="566"/>
        <end position="585"/>
    </location>
</feature>
<proteinExistence type="predicted"/>
<sequence>MSLFDLPNEMLALIGTFCQTGQLGSLSLVSRHFHAVYNPCLYKHNILHDKPSKASVLWAAKKGSLDTLKLAFSYGADLNYTGASSEDVIWKYAKGQEWLYDECSERLGKMYAAPLHLAVFHKHEHIVKWLLESGARVDIPLVQLCGCSHPRRAPEYLMMPSRSYSPTGRYYIPPWYPLHHAISHGANESILSLLVKHGARYAMKDFPGINSALLGLVKPAIDAILKQGNLDPSWEGDDGATALHLLNEGEAFYHHLKLEQRCDKVLTTIKGLADQGVPMNATAHGETVFREMLGKSNLLCAIELLKAGADASDELHASRNEPGVINQMFTTRYKCRINGEKRKGNSQLANALINDQRKALKLAIKRGADVNRVVEADDKLFTRPLYDVLLFSGDFKCVKMMLDAGARIEDAFVDNRFDTGGLLHAFFDGQNGYLRYRYNEEKPVDETDLEPFKRSLKLLLKRGARIDAPSQLRNSALIEVCNRATRVVCDSQYQLQHLEAYYDRAVHVKGDPFFELEFLVKHATSQNVSAEYVKVLMRRNKNEGKVQDLLKQLHSKLLSGIGQDKDDNEEDEDEDDDHEENEEEPDIRSCSVCNPVRP</sequence>
<dbReference type="InterPro" id="IPR036770">
    <property type="entry name" value="Ankyrin_rpt-contain_sf"/>
</dbReference>
<dbReference type="SUPFAM" id="SSF48403">
    <property type="entry name" value="Ankyrin repeat"/>
    <property type="match status" value="1"/>
</dbReference>
<keyword evidence="6" id="KW-1185">Reference proteome</keyword>
<comment type="caution">
    <text evidence="5">The sequence shown here is derived from an EMBL/GenBank/DDBJ whole genome shotgun (WGS) entry which is preliminary data.</text>
</comment>
<evidence type="ECO:0000256" key="2">
    <source>
        <dbReference type="ARBA" id="ARBA00023043"/>
    </source>
</evidence>
<evidence type="ECO:0000313" key="6">
    <source>
        <dbReference type="Proteomes" id="UP000253153"/>
    </source>
</evidence>
<dbReference type="Pfam" id="PF00023">
    <property type="entry name" value="Ank"/>
    <property type="match status" value="1"/>
</dbReference>
<accession>A0A366SD28</accession>
<feature type="region of interest" description="Disordered" evidence="4">
    <location>
        <begin position="559"/>
        <end position="598"/>
    </location>
</feature>
<keyword evidence="2 3" id="KW-0040">ANK repeat</keyword>
<organism evidence="5 6">
    <name type="scientific">Fusarium coffeatum</name>
    <dbReference type="NCBI Taxonomy" id="231269"/>
    <lineage>
        <taxon>Eukaryota</taxon>
        <taxon>Fungi</taxon>
        <taxon>Dikarya</taxon>
        <taxon>Ascomycota</taxon>
        <taxon>Pezizomycotina</taxon>
        <taxon>Sordariomycetes</taxon>
        <taxon>Hypocreomycetidae</taxon>
        <taxon>Hypocreales</taxon>
        <taxon>Nectriaceae</taxon>
        <taxon>Fusarium</taxon>
        <taxon>Fusarium incarnatum-equiseti species complex</taxon>
    </lineage>
</organism>
<gene>
    <name evidence="5" type="ORF">FIESC28_00627</name>
</gene>
<feature type="repeat" description="ANK" evidence="3">
    <location>
        <begin position="110"/>
        <end position="139"/>
    </location>
</feature>
<dbReference type="InterPro" id="IPR002110">
    <property type="entry name" value="Ankyrin_rpt"/>
</dbReference>
<dbReference type="SMART" id="SM00248">
    <property type="entry name" value="ANK"/>
    <property type="match status" value="7"/>
</dbReference>
<dbReference type="GeneID" id="41990074"/>
<dbReference type="PROSITE" id="PS50297">
    <property type="entry name" value="ANK_REP_REGION"/>
    <property type="match status" value="1"/>
</dbReference>
<dbReference type="PANTHER" id="PTHR24189:SF50">
    <property type="entry name" value="ANKYRIN REPEAT AND SOCS BOX PROTEIN 2"/>
    <property type="match status" value="1"/>
</dbReference>
<dbReference type="PANTHER" id="PTHR24189">
    <property type="entry name" value="MYOTROPHIN"/>
    <property type="match status" value="1"/>
</dbReference>
<dbReference type="RefSeq" id="XP_031021221.1">
    <property type="nucleotide sequence ID" value="XM_031154778.1"/>
</dbReference>
<dbReference type="Proteomes" id="UP000253153">
    <property type="component" value="Unassembled WGS sequence"/>
</dbReference>
<dbReference type="Gene3D" id="1.25.40.20">
    <property type="entry name" value="Ankyrin repeat-containing domain"/>
    <property type="match status" value="3"/>
</dbReference>
<feature type="repeat" description="ANK" evidence="3">
    <location>
        <begin position="177"/>
        <end position="206"/>
    </location>
</feature>
<evidence type="ECO:0000256" key="1">
    <source>
        <dbReference type="ARBA" id="ARBA00022737"/>
    </source>
</evidence>
<name>A0A366SD28_9HYPO</name>
<evidence type="ECO:0000256" key="4">
    <source>
        <dbReference type="SAM" id="MobiDB-lite"/>
    </source>
</evidence>
<dbReference type="OrthoDB" id="10261951at2759"/>
<protein>
    <recommendedName>
        <fullName evidence="7">F-box domain-containing protein</fullName>
    </recommendedName>
</protein>
<dbReference type="PROSITE" id="PS50088">
    <property type="entry name" value="ANK_REPEAT"/>
    <property type="match status" value="2"/>
</dbReference>
<evidence type="ECO:0000313" key="5">
    <source>
        <dbReference type="EMBL" id="RBR26630.1"/>
    </source>
</evidence>